<dbReference type="NCBIfam" id="NF004018">
    <property type="entry name" value="PRK05480.1"/>
    <property type="match status" value="1"/>
</dbReference>
<dbReference type="InterPro" id="IPR000764">
    <property type="entry name" value="Uridine_kinase-like"/>
</dbReference>
<keyword evidence="3 8" id="KW-0808">Transferase</keyword>
<dbReference type="EMBL" id="SRXV01000002">
    <property type="protein sequence ID" value="TGY93262.1"/>
    <property type="molecule type" value="Genomic_DNA"/>
</dbReference>
<evidence type="ECO:0000256" key="6">
    <source>
        <dbReference type="SAM" id="MobiDB-lite"/>
    </source>
</evidence>
<dbReference type="EC" id="2.7.1.48" evidence="2"/>
<keyword evidence="4" id="KW-0547">Nucleotide-binding</keyword>
<dbReference type="PANTHER" id="PTHR10285">
    <property type="entry name" value="URIDINE KINASE"/>
    <property type="match status" value="1"/>
</dbReference>
<dbReference type="InterPro" id="IPR006083">
    <property type="entry name" value="PRK/URK"/>
</dbReference>
<keyword evidence="5 8" id="KW-0418">Kinase</keyword>
<feature type="region of interest" description="Disordered" evidence="6">
    <location>
        <begin position="215"/>
        <end position="240"/>
    </location>
</feature>
<sequence length="240" mass="26572">MAKRILVGVSGGSASGKTEVARATARALTGLSALVIAEDDYYGDHGSKPDFDPSIYNFDHPKSRDHALLARQLGQLRAGKAIKAPIYDFTIHRRRSDTRRIEPADVILVEGIHLFCTPDLRDAFDLRVYVDAPDDIRLSRRLLRDVNERGRTAHSVVNQYLGTVRPMHHEWTHPGRIHADLTIRNDAAAARPADHLSTFFDRLAEPAVAEIRRLRAGGKPHARPTEDQPQTALASGSKLG</sequence>
<dbReference type="CDD" id="cd02023">
    <property type="entry name" value="UMPK"/>
    <property type="match status" value="1"/>
</dbReference>
<protein>
    <recommendedName>
        <fullName evidence="2">uridine/cytidine kinase</fullName>
        <ecNumber evidence="2">2.7.1.48</ecNumber>
    </recommendedName>
</protein>
<proteinExistence type="predicted"/>
<dbReference type="Gene3D" id="3.40.50.300">
    <property type="entry name" value="P-loop containing nucleotide triphosphate hydrolases"/>
    <property type="match status" value="1"/>
</dbReference>
<dbReference type="UniPathway" id="UPA00574">
    <property type="reaction ID" value="UER00637"/>
</dbReference>
<dbReference type="RefSeq" id="WP_135944982.1">
    <property type="nucleotide sequence ID" value="NZ_BMEI01000002.1"/>
</dbReference>
<keyword evidence="9" id="KW-1185">Reference proteome</keyword>
<name>A0A4S2HCR7_9PROT</name>
<dbReference type="OrthoDB" id="9777642at2"/>
<dbReference type="Pfam" id="PF00485">
    <property type="entry name" value="PRK"/>
    <property type="match status" value="1"/>
</dbReference>
<dbReference type="AlphaFoldDB" id="A0A4S2HCR7"/>
<dbReference type="PRINTS" id="PR00988">
    <property type="entry name" value="URIDINKINASE"/>
</dbReference>
<dbReference type="Proteomes" id="UP000305451">
    <property type="component" value="Unassembled WGS sequence"/>
</dbReference>
<evidence type="ECO:0000313" key="9">
    <source>
        <dbReference type="Proteomes" id="UP000305451"/>
    </source>
</evidence>
<evidence type="ECO:0000256" key="5">
    <source>
        <dbReference type="ARBA" id="ARBA00022777"/>
    </source>
</evidence>
<dbReference type="GO" id="GO:0044206">
    <property type="term" value="P:UMP salvage"/>
    <property type="evidence" value="ECO:0007669"/>
    <property type="project" value="UniProtKB-UniPathway"/>
</dbReference>
<organism evidence="8 9">
    <name type="scientific">Marinicauda pacifica</name>
    <dbReference type="NCBI Taxonomy" id="1133559"/>
    <lineage>
        <taxon>Bacteria</taxon>
        <taxon>Pseudomonadati</taxon>
        <taxon>Pseudomonadota</taxon>
        <taxon>Alphaproteobacteria</taxon>
        <taxon>Maricaulales</taxon>
        <taxon>Maricaulaceae</taxon>
        <taxon>Marinicauda</taxon>
    </lineage>
</organism>
<accession>A0A4S2HCR7</accession>
<feature type="domain" description="Phosphoribulokinase/uridine kinase" evidence="7">
    <location>
        <begin position="7"/>
        <end position="184"/>
    </location>
</feature>
<dbReference type="SUPFAM" id="SSF52540">
    <property type="entry name" value="P-loop containing nucleoside triphosphate hydrolases"/>
    <property type="match status" value="1"/>
</dbReference>
<dbReference type="InterPro" id="IPR027417">
    <property type="entry name" value="P-loop_NTPase"/>
</dbReference>
<evidence type="ECO:0000256" key="4">
    <source>
        <dbReference type="ARBA" id="ARBA00022741"/>
    </source>
</evidence>
<evidence type="ECO:0000313" key="8">
    <source>
        <dbReference type="EMBL" id="TGY93262.1"/>
    </source>
</evidence>
<comment type="caution">
    <text evidence="8">The sequence shown here is derived from an EMBL/GenBank/DDBJ whole genome shotgun (WGS) entry which is preliminary data.</text>
</comment>
<reference evidence="8 9" key="1">
    <citation type="journal article" date="2013" name="Int. J. Syst. Evol. Microbiol.">
        <title>Marinicauda pacifica gen. nov., sp. nov., a prosthecate alphaproteobacterium of the family Hyphomonadaceae isolated from deep seawater.</title>
        <authorList>
            <person name="Zhang X.Y."/>
            <person name="Li G.W."/>
            <person name="Wang C.S."/>
            <person name="Zhang Y.J."/>
            <person name="Xu X.W."/>
            <person name="Li H."/>
            <person name="Liu A."/>
            <person name="Liu C."/>
            <person name="Xie B.B."/>
            <person name="Qin Q.L."/>
            <person name="Xu Z."/>
            <person name="Chen X.L."/>
            <person name="Zhou B.C."/>
            <person name="Zhang Y.Z."/>
        </authorList>
    </citation>
    <scope>NUCLEOTIDE SEQUENCE [LARGE SCALE GENOMIC DNA]</scope>
    <source>
        <strain evidence="8 9">P-1 km-3</strain>
    </source>
</reference>
<evidence type="ECO:0000256" key="2">
    <source>
        <dbReference type="ARBA" id="ARBA00012137"/>
    </source>
</evidence>
<dbReference type="GO" id="GO:0005524">
    <property type="term" value="F:ATP binding"/>
    <property type="evidence" value="ECO:0007669"/>
    <property type="project" value="InterPro"/>
</dbReference>
<evidence type="ECO:0000259" key="7">
    <source>
        <dbReference type="Pfam" id="PF00485"/>
    </source>
</evidence>
<evidence type="ECO:0000256" key="3">
    <source>
        <dbReference type="ARBA" id="ARBA00022679"/>
    </source>
</evidence>
<evidence type="ECO:0000256" key="1">
    <source>
        <dbReference type="ARBA" id="ARBA00004690"/>
    </source>
</evidence>
<gene>
    <name evidence="8" type="ORF">E5162_09415</name>
</gene>
<dbReference type="GO" id="GO:0004849">
    <property type="term" value="F:uridine kinase activity"/>
    <property type="evidence" value="ECO:0007669"/>
    <property type="project" value="UniProtKB-EC"/>
</dbReference>
<comment type="pathway">
    <text evidence="1">Pyrimidine metabolism; UMP biosynthesis via salvage pathway; UMP from uridine: step 1/1.</text>
</comment>